<evidence type="ECO:0000313" key="5">
    <source>
        <dbReference type="Proteomes" id="UP000077266"/>
    </source>
</evidence>
<evidence type="ECO:0000256" key="2">
    <source>
        <dbReference type="SAM" id="MobiDB-lite"/>
    </source>
</evidence>
<feature type="compositionally biased region" description="Basic and acidic residues" evidence="2">
    <location>
        <begin position="247"/>
        <end position="263"/>
    </location>
</feature>
<proteinExistence type="predicted"/>
<dbReference type="InterPro" id="IPR005818">
    <property type="entry name" value="Histone_H1/H5_H15"/>
</dbReference>
<dbReference type="STRING" id="1314781.A0A165F2L6"/>
<feature type="compositionally biased region" description="Low complexity" evidence="2">
    <location>
        <begin position="264"/>
        <end position="280"/>
    </location>
</feature>
<feature type="region of interest" description="Disordered" evidence="2">
    <location>
        <begin position="186"/>
        <end position="280"/>
    </location>
</feature>
<dbReference type="InterPro" id="IPR036390">
    <property type="entry name" value="WH_DNA-bd_sf"/>
</dbReference>
<dbReference type="AlphaFoldDB" id="A0A165F2L6"/>
<protein>
    <recommendedName>
        <fullName evidence="1">Histone H1</fullName>
    </recommendedName>
</protein>
<organism evidence="4 5">
    <name type="scientific">Exidia glandulosa HHB12029</name>
    <dbReference type="NCBI Taxonomy" id="1314781"/>
    <lineage>
        <taxon>Eukaryota</taxon>
        <taxon>Fungi</taxon>
        <taxon>Dikarya</taxon>
        <taxon>Basidiomycota</taxon>
        <taxon>Agaricomycotina</taxon>
        <taxon>Agaricomycetes</taxon>
        <taxon>Auriculariales</taxon>
        <taxon>Exidiaceae</taxon>
        <taxon>Exidia</taxon>
    </lineage>
</organism>
<dbReference type="Proteomes" id="UP000077266">
    <property type="component" value="Unassembled WGS sequence"/>
</dbReference>
<dbReference type="Pfam" id="PF00538">
    <property type="entry name" value="Linker_histone"/>
    <property type="match status" value="1"/>
</dbReference>
<feature type="region of interest" description="Disordered" evidence="2">
    <location>
        <begin position="61"/>
        <end position="96"/>
    </location>
</feature>
<evidence type="ECO:0000259" key="3">
    <source>
        <dbReference type="PROSITE" id="PS51504"/>
    </source>
</evidence>
<evidence type="ECO:0000256" key="1">
    <source>
        <dbReference type="ARBA" id="ARBA00020833"/>
    </source>
</evidence>
<accession>A0A165F2L6</accession>
<name>A0A165F2L6_EXIGL</name>
<reference evidence="4 5" key="1">
    <citation type="journal article" date="2016" name="Mol. Biol. Evol.">
        <title>Comparative Genomics of Early-Diverging Mushroom-Forming Fungi Provides Insights into the Origins of Lignocellulose Decay Capabilities.</title>
        <authorList>
            <person name="Nagy L.G."/>
            <person name="Riley R."/>
            <person name="Tritt A."/>
            <person name="Adam C."/>
            <person name="Daum C."/>
            <person name="Floudas D."/>
            <person name="Sun H."/>
            <person name="Yadav J.S."/>
            <person name="Pangilinan J."/>
            <person name="Larsson K.H."/>
            <person name="Matsuura K."/>
            <person name="Barry K."/>
            <person name="Labutti K."/>
            <person name="Kuo R."/>
            <person name="Ohm R.A."/>
            <person name="Bhattacharya S.S."/>
            <person name="Shirouzu T."/>
            <person name="Yoshinaga Y."/>
            <person name="Martin F.M."/>
            <person name="Grigoriev I.V."/>
            <person name="Hibbett D.S."/>
        </authorList>
    </citation>
    <scope>NUCLEOTIDE SEQUENCE [LARGE SCALE GENOMIC DNA]</scope>
    <source>
        <strain evidence="4 5">HHB12029</strain>
    </source>
</reference>
<dbReference type="InParanoid" id="A0A165F2L6"/>
<dbReference type="GO" id="GO:0003677">
    <property type="term" value="F:DNA binding"/>
    <property type="evidence" value="ECO:0007669"/>
    <property type="project" value="InterPro"/>
</dbReference>
<evidence type="ECO:0000313" key="4">
    <source>
        <dbReference type="EMBL" id="KZV88242.1"/>
    </source>
</evidence>
<dbReference type="PROSITE" id="PS51504">
    <property type="entry name" value="H15"/>
    <property type="match status" value="1"/>
</dbReference>
<dbReference type="OrthoDB" id="5863171at2759"/>
<sequence>MPHSSSPAPQAQAHQPSLATLKRDYLTLLDRDKLVDLLLALDNDCTVSIFPDNLPDAVETLRAAAPPPPPTPQPASEATPAPIQPDATAAPAPLYTSTPLLPNQLRLVAAKPQIEPSEMPSYEEMIAQAIAEIADPDGTAPKVLFQWMDQHYPLQTNFRPSASQALQRAYKRGRLDKLPSGRYILNPTWDGAPTSKRATRRPKQVKVESGAPISYRVPPTTRATANGATPNPYPYVAPLARPTNGKVEPRETSMDVDELEHGDTPAPESAPAAPPATTAPIIPVVKMEPVDAVMATPMDLDPDVADSVHGLFATLAKQLADLQAERRKGKPR</sequence>
<dbReference type="GO" id="GO:0006334">
    <property type="term" value="P:nucleosome assembly"/>
    <property type="evidence" value="ECO:0007669"/>
    <property type="project" value="InterPro"/>
</dbReference>
<dbReference type="InterPro" id="IPR036388">
    <property type="entry name" value="WH-like_DNA-bd_sf"/>
</dbReference>
<dbReference type="EMBL" id="KV426104">
    <property type="protein sequence ID" value="KZV88242.1"/>
    <property type="molecule type" value="Genomic_DNA"/>
</dbReference>
<feature type="domain" description="H15" evidence="3">
    <location>
        <begin position="118"/>
        <end position="187"/>
    </location>
</feature>
<dbReference type="SUPFAM" id="SSF46785">
    <property type="entry name" value="Winged helix' DNA-binding domain"/>
    <property type="match status" value="1"/>
</dbReference>
<gene>
    <name evidence="4" type="ORF">EXIGLDRAFT_696857</name>
</gene>
<keyword evidence="5" id="KW-1185">Reference proteome</keyword>
<dbReference type="Gene3D" id="1.10.10.10">
    <property type="entry name" value="Winged helix-like DNA-binding domain superfamily/Winged helix DNA-binding domain"/>
    <property type="match status" value="1"/>
</dbReference>
<dbReference type="GO" id="GO:0000786">
    <property type="term" value="C:nucleosome"/>
    <property type="evidence" value="ECO:0007669"/>
    <property type="project" value="InterPro"/>
</dbReference>